<organism evidence="2 3">
    <name type="scientific">Thermococcus barossii</name>
    <dbReference type="NCBI Taxonomy" id="54077"/>
    <lineage>
        <taxon>Archaea</taxon>
        <taxon>Methanobacteriati</taxon>
        <taxon>Methanobacteriota</taxon>
        <taxon>Thermococci</taxon>
        <taxon>Thermococcales</taxon>
        <taxon>Thermococcaceae</taxon>
        <taxon>Thermococcus</taxon>
    </lineage>
</organism>
<dbReference type="Gene3D" id="3.30.2010.10">
    <property type="entry name" value="Metalloproteases ('zincins'), catalytic domain"/>
    <property type="match status" value="1"/>
</dbReference>
<dbReference type="PANTHER" id="PTHR30399:SF1">
    <property type="entry name" value="UTP PYROPHOSPHATASE"/>
    <property type="match status" value="1"/>
</dbReference>
<reference evidence="2 3" key="1">
    <citation type="submission" date="2016-04" db="EMBL/GenBank/DDBJ databases">
        <title>Complete genome sequence of Thermococcus barossii type strain SHCK-94.</title>
        <authorList>
            <person name="Oger P.M."/>
        </authorList>
    </citation>
    <scope>NUCLEOTIDE SEQUENCE [LARGE SCALE GENOMIC DNA]</scope>
    <source>
        <strain evidence="2 3">SHCK-94</strain>
    </source>
</reference>
<dbReference type="Pfam" id="PF01863">
    <property type="entry name" value="YgjP-like"/>
    <property type="match status" value="1"/>
</dbReference>
<keyword evidence="3" id="KW-1185">Reference proteome</keyword>
<dbReference type="EMBL" id="CP015101">
    <property type="protein sequence ID" value="ASJ05060.1"/>
    <property type="molecule type" value="Genomic_DNA"/>
</dbReference>
<sequence length="216" mass="25339">MRLRVRRRPVKYARLEVRPDGTVLVTAPDGFDVDTLIEKHRGWLEGKLAEIGELREIAESGFPINGEFYQVIHGRKPKVHGRFKTIVLSPNPTDVVECLKKILRRELLPLVDSYARKMGVEPGKVYIRHQKSRWGSCSPRGNLNFNVRLIALPPELREYVVVHELAHLRYMNHSKAFWELVGEFYPDYQAARKELKKWWTIVELNPYWKWLARGEV</sequence>
<dbReference type="CDD" id="cd07344">
    <property type="entry name" value="M48_yhfN_like"/>
    <property type="match status" value="1"/>
</dbReference>
<dbReference type="InterPro" id="IPR002725">
    <property type="entry name" value="YgjP-like_metallopeptidase"/>
</dbReference>
<dbReference type="Proteomes" id="UP000250272">
    <property type="component" value="Chromosome"/>
</dbReference>
<dbReference type="PANTHER" id="PTHR30399">
    <property type="entry name" value="UNCHARACTERIZED PROTEIN YGJP"/>
    <property type="match status" value="1"/>
</dbReference>
<evidence type="ECO:0000259" key="1">
    <source>
        <dbReference type="Pfam" id="PF01863"/>
    </source>
</evidence>
<protein>
    <submittedName>
        <fullName evidence="2">Peptidase</fullName>
    </submittedName>
</protein>
<accession>A0A2Z2MEK0</accession>
<feature type="domain" description="YgjP-like metallopeptidase" evidence="1">
    <location>
        <begin position="11"/>
        <end position="197"/>
    </location>
</feature>
<dbReference type="AlphaFoldDB" id="A0A2Z2MEK0"/>
<evidence type="ECO:0000313" key="2">
    <source>
        <dbReference type="EMBL" id="ASJ05060.1"/>
    </source>
</evidence>
<dbReference type="InterPro" id="IPR053136">
    <property type="entry name" value="UTP_pyrophosphatase-like"/>
</dbReference>
<dbReference type="OrthoDB" id="308128at2157"/>
<dbReference type="GeneID" id="33326441"/>
<dbReference type="RefSeq" id="WP_088865067.1">
    <property type="nucleotide sequence ID" value="NZ_CP015101.1"/>
</dbReference>
<gene>
    <name evidence="2" type="ORF">A3L01_06655</name>
</gene>
<evidence type="ECO:0000313" key="3">
    <source>
        <dbReference type="Proteomes" id="UP000250272"/>
    </source>
</evidence>
<proteinExistence type="predicted"/>
<dbReference type="KEGG" id="tbs:A3L01_06655"/>
<name>A0A2Z2MEK0_9EURY</name>